<dbReference type="SUPFAM" id="SSF159245">
    <property type="entry name" value="AttH-like"/>
    <property type="match status" value="1"/>
</dbReference>
<dbReference type="CDD" id="cd21471">
    <property type="entry name" value="CrtC-like"/>
    <property type="match status" value="1"/>
</dbReference>
<name>Q8RTX8_9PROT</name>
<keyword evidence="1" id="KW-1133">Transmembrane helix</keyword>
<dbReference type="AlphaFoldDB" id="Q8RTX8"/>
<organism evidence="2">
    <name type="scientific">uncultured marine proteobacterium</name>
    <dbReference type="NCBI Taxonomy" id="482892"/>
    <lineage>
        <taxon>Bacteria</taxon>
        <taxon>Pseudomonadati</taxon>
        <taxon>Pseudomonadota</taxon>
        <taxon>environmental samples</taxon>
    </lineage>
</organism>
<feature type="transmembrane region" description="Helical" evidence="1">
    <location>
        <begin position="43"/>
        <end position="60"/>
    </location>
</feature>
<protein>
    <submittedName>
        <fullName evidence="2">Hydroxyneurosporene synthase</fullName>
    </submittedName>
</protein>
<proteinExistence type="predicted"/>
<dbReference type="EMBL" id="AE008919">
    <property type="protein sequence ID" value="AAL76348.1"/>
    <property type="molecule type" value="Genomic_DNA"/>
</dbReference>
<gene>
    <name evidence="2" type="primary">crtC</name>
    <name evidence="2" type="ORF">MBMO_EBAC000-65D09.3</name>
</gene>
<accession>Q8RTX8</accession>
<reference evidence="2" key="1">
    <citation type="journal article" date="2002" name="Nature">
        <title>Unsuspected diversity among marine aerobic anoxygenic phototrophs.</title>
        <authorList>
            <person name="Beja O."/>
            <person name="Suzuki M.T."/>
            <person name="Heidelberg J.F."/>
            <person name="Nelson W.C."/>
            <person name="Preston C.M."/>
            <person name="Hamada T."/>
            <person name="Eisen J.A."/>
            <person name="Fraser C.M."/>
            <person name="DeLong E.F."/>
        </authorList>
    </citation>
    <scope>NUCLEOTIDE SEQUENCE</scope>
</reference>
<keyword evidence="1" id="KW-0812">Transmembrane</keyword>
<evidence type="ECO:0000313" key="2">
    <source>
        <dbReference type="EMBL" id="AAL76348.1"/>
    </source>
</evidence>
<sequence length="331" mass="37483">MGSMPKNGPQEEIAGKALGFDAEVPDGGYRWWYLDAFSDDGKAALTIIVFVGSVFSPYYYRARRRHAGNPENFCSVNAILYGPDRRRWSLTERGAGDLKRGCDQIVIGPSRVEQSGDERFTFHIHEVCNPWPTRLSGQIELSVPALGKRSFELDPDGLHRWWPAAPAGRVKVTMKKPGIAWEGAAYLDCNAGVVPLEETFLNWHWQRSAAEAGSGHIHYDATLTNGERRSLGLRYDPDMSCYELADSGRDTPISSTPLWRAQRLCRTVSGQPRVIETLEESPFYARSVLDLDTGLGPRKVMHESLHLDRFTRPWMQWLLPFRMPRRPLVRP</sequence>
<evidence type="ECO:0000256" key="1">
    <source>
        <dbReference type="SAM" id="Phobius"/>
    </source>
</evidence>
<keyword evidence="1" id="KW-0472">Membrane</keyword>